<evidence type="ECO:0000259" key="13">
    <source>
        <dbReference type="Pfam" id="PF00520"/>
    </source>
</evidence>
<feature type="transmembrane region" description="Helical" evidence="12">
    <location>
        <begin position="200"/>
        <end position="224"/>
    </location>
</feature>
<dbReference type="PRINTS" id="PR00169">
    <property type="entry name" value="KCHANNEL"/>
</dbReference>
<keyword evidence="6" id="KW-0851">Voltage-gated channel</keyword>
<dbReference type="InterPro" id="IPR005821">
    <property type="entry name" value="Ion_trans_dom"/>
</dbReference>
<dbReference type="Proteomes" id="UP001239462">
    <property type="component" value="Unassembled WGS sequence"/>
</dbReference>
<evidence type="ECO:0000256" key="1">
    <source>
        <dbReference type="ARBA" id="ARBA00004141"/>
    </source>
</evidence>
<feature type="transmembrane region" description="Helical" evidence="12">
    <location>
        <begin position="75"/>
        <end position="95"/>
    </location>
</feature>
<keyword evidence="8 12" id="KW-1133">Transmembrane helix</keyword>
<keyword evidence="11" id="KW-0407">Ion channel</keyword>
<dbReference type="Gene3D" id="1.20.120.350">
    <property type="entry name" value="Voltage-gated potassium channels. Chain C"/>
    <property type="match status" value="1"/>
</dbReference>
<comment type="caution">
    <text evidence="14">The sequence shown here is derived from an EMBL/GenBank/DDBJ whole genome shotgun (WGS) entry which is preliminary data.</text>
</comment>
<gene>
    <name evidence="14" type="ORF">QTN89_05780</name>
</gene>
<feature type="transmembrane region" description="Helical" evidence="12">
    <location>
        <begin position="139"/>
        <end position="159"/>
    </location>
</feature>
<keyword evidence="2" id="KW-0813">Transport</keyword>
<reference evidence="14 15" key="1">
    <citation type="submission" date="2023-06" db="EMBL/GenBank/DDBJ databases">
        <title>Roseiconus lacunae JC819 isolated from Gulf of Mannar region, Tamil Nadu.</title>
        <authorList>
            <person name="Pk S."/>
            <person name="Ch S."/>
            <person name="Ch V.R."/>
        </authorList>
    </citation>
    <scope>NUCLEOTIDE SEQUENCE [LARGE SCALE GENOMIC DNA]</scope>
    <source>
        <strain evidence="14 15">JC819</strain>
    </source>
</reference>
<keyword evidence="3" id="KW-0633">Potassium transport</keyword>
<evidence type="ECO:0000256" key="12">
    <source>
        <dbReference type="SAM" id="Phobius"/>
    </source>
</evidence>
<organism evidence="14 15">
    <name type="scientific">Roseiconus lacunae</name>
    <dbReference type="NCBI Taxonomy" id="2605694"/>
    <lineage>
        <taxon>Bacteria</taxon>
        <taxon>Pseudomonadati</taxon>
        <taxon>Planctomycetota</taxon>
        <taxon>Planctomycetia</taxon>
        <taxon>Pirellulales</taxon>
        <taxon>Pirellulaceae</taxon>
        <taxon>Roseiconus</taxon>
    </lineage>
</organism>
<dbReference type="InterPro" id="IPR027359">
    <property type="entry name" value="Volt_channel_dom_sf"/>
</dbReference>
<comment type="subcellular location">
    <subcellularLocation>
        <location evidence="1">Membrane</location>
        <topology evidence="1">Multi-pass membrane protein</topology>
    </subcellularLocation>
</comment>
<keyword evidence="5" id="KW-0631">Potassium channel</keyword>
<evidence type="ECO:0000256" key="8">
    <source>
        <dbReference type="ARBA" id="ARBA00022989"/>
    </source>
</evidence>
<keyword evidence="4 12" id="KW-0812">Transmembrane</keyword>
<dbReference type="InterPro" id="IPR028325">
    <property type="entry name" value="VG_K_chnl"/>
</dbReference>
<feature type="transmembrane region" description="Helical" evidence="12">
    <location>
        <begin position="20"/>
        <end position="39"/>
    </location>
</feature>
<dbReference type="Gene3D" id="1.10.287.70">
    <property type="match status" value="1"/>
</dbReference>
<name>A0ABT7PEL4_9BACT</name>
<keyword evidence="9" id="KW-0406">Ion transport</keyword>
<evidence type="ECO:0000256" key="4">
    <source>
        <dbReference type="ARBA" id="ARBA00022692"/>
    </source>
</evidence>
<protein>
    <submittedName>
        <fullName evidence="14">Ion transporter</fullName>
    </submittedName>
</protein>
<keyword evidence="15" id="KW-1185">Reference proteome</keyword>
<dbReference type="PANTHER" id="PTHR11537">
    <property type="entry name" value="VOLTAGE-GATED POTASSIUM CHANNEL"/>
    <property type="match status" value="1"/>
</dbReference>
<evidence type="ECO:0000256" key="3">
    <source>
        <dbReference type="ARBA" id="ARBA00022538"/>
    </source>
</evidence>
<dbReference type="EMBL" id="JASZZN010000003">
    <property type="protein sequence ID" value="MDM4014930.1"/>
    <property type="molecule type" value="Genomic_DNA"/>
</dbReference>
<keyword evidence="10 12" id="KW-0472">Membrane</keyword>
<evidence type="ECO:0000256" key="5">
    <source>
        <dbReference type="ARBA" id="ARBA00022826"/>
    </source>
</evidence>
<evidence type="ECO:0000256" key="2">
    <source>
        <dbReference type="ARBA" id="ARBA00022448"/>
    </source>
</evidence>
<keyword evidence="7" id="KW-0630">Potassium</keyword>
<evidence type="ECO:0000256" key="7">
    <source>
        <dbReference type="ARBA" id="ARBA00022958"/>
    </source>
</evidence>
<feature type="domain" description="Ion transport" evidence="13">
    <location>
        <begin position="16"/>
        <end position="231"/>
    </location>
</feature>
<evidence type="ECO:0000256" key="11">
    <source>
        <dbReference type="ARBA" id="ARBA00023303"/>
    </source>
</evidence>
<dbReference type="Pfam" id="PF00520">
    <property type="entry name" value="Ion_trans"/>
    <property type="match status" value="1"/>
</dbReference>
<sequence>MSGDEATETSSERADKVFGLAIQVLIVLSVVAFSIETLPNLSSSSKRLLRYFEWFTVSIFTVEYLVRVVLAKNKIAFVTSFFGVVDLLSILPFYLSMGLDLRSIRILRILRLFRILKLARYTKALDRFARAIAIAREELAIYLVLTFFVIYLSAVGIYFCEHQAQPENFRSVFHCLWWAVVTLTTVGYGDIYPITIGGRIFTFLVLLAGLGIVSVPAGMIATALSEARADERDR</sequence>
<feature type="transmembrane region" description="Helical" evidence="12">
    <location>
        <begin position="171"/>
        <end position="188"/>
    </location>
</feature>
<dbReference type="RefSeq" id="WP_230775109.1">
    <property type="nucleotide sequence ID" value="NZ_JAJMQV010000063.1"/>
</dbReference>
<accession>A0ABT7PEL4</accession>
<evidence type="ECO:0000313" key="15">
    <source>
        <dbReference type="Proteomes" id="UP001239462"/>
    </source>
</evidence>
<evidence type="ECO:0000313" key="14">
    <source>
        <dbReference type="EMBL" id="MDM4014930.1"/>
    </source>
</evidence>
<evidence type="ECO:0000256" key="6">
    <source>
        <dbReference type="ARBA" id="ARBA00022882"/>
    </source>
</evidence>
<proteinExistence type="predicted"/>
<feature type="transmembrane region" description="Helical" evidence="12">
    <location>
        <begin position="51"/>
        <end position="69"/>
    </location>
</feature>
<evidence type="ECO:0000256" key="10">
    <source>
        <dbReference type="ARBA" id="ARBA00023136"/>
    </source>
</evidence>
<evidence type="ECO:0000256" key="9">
    <source>
        <dbReference type="ARBA" id="ARBA00023065"/>
    </source>
</evidence>
<dbReference type="SUPFAM" id="SSF81324">
    <property type="entry name" value="Voltage-gated potassium channels"/>
    <property type="match status" value="1"/>
</dbReference>
<dbReference type="PANTHER" id="PTHR11537:SF254">
    <property type="entry name" value="POTASSIUM VOLTAGE-GATED CHANNEL PROTEIN SHAB"/>
    <property type="match status" value="1"/>
</dbReference>